<sequence>MIHSLLQDTIQNGRIEWQRHALEKMMERGISRKAVKEVLLNGEIIENYSDDKPYPSALLLGWTNNQPLHVVVSFDAMTGWCFIITAYKPDTEHFESDYKTRRVK</sequence>
<dbReference type="OrthoDB" id="964236at2"/>
<accession>A0A286TZ81</accession>
<name>A0A286TZ81_9BACT</name>
<evidence type="ECO:0000313" key="2">
    <source>
        <dbReference type="Proteomes" id="UP000218542"/>
    </source>
</evidence>
<evidence type="ECO:0000313" key="1">
    <source>
        <dbReference type="EMBL" id="GAX61168.1"/>
    </source>
</evidence>
<gene>
    <name evidence="1" type="ORF">SCALIN_C17_0202</name>
</gene>
<dbReference type="AlphaFoldDB" id="A0A286TZ81"/>
<keyword evidence="2" id="KW-1185">Reference proteome</keyword>
<organism evidence="1 2">
    <name type="scientific">Candidatus Scalindua japonica</name>
    <dbReference type="NCBI Taxonomy" id="1284222"/>
    <lineage>
        <taxon>Bacteria</taxon>
        <taxon>Pseudomonadati</taxon>
        <taxon>Planctomycetota</taxon>
        <taxon>Candidatus Brocadiia</taxon>
        <taxon>Candidatus Brocadiales</taxon>
        <taxon>Candidatus Scalinduaceae</taxon>
        <taxon>Candidatus Scalindua</taxon>
    </lineage>
</organism>
<dbReference type="Pfam" id="PF14076">
    <property type="entry name" value="DUF4258"/>
    <property type="match status" value="1"/>
</dbReference>
<comment type="caution">
    <text evidence="1">The sequence shown here is derived from an EMBL/GenBank/DDBJ whole genome shotgun (WGS) entry which is preliminary data.</text>
</comment>
<protein>
    <recommendedName>
        <fullName evidence="3">DUF4258 domain-containing protein</fullName>
    </recommendedName>
</protein>
<reference evidence="2" key="1">
    <citation type="journal article" date="2017" name="Environ. Microbiol. Rep.">
        <title>Genetic Diversity of Marine Anaerobic Ammonium-Oxidizing Bacteria as Revealed by Genomic and Proteomic Analyses of 'Candidatus Scalindua japonica'.</title>
        <authorList>
            <person name="Oshiki M."/>
            <person name="Mizuto K."/>
            <person name="Kimura Z."/>
            <person name="Kindaichi T."/>
            <person name="Satoh H."/>
            <person name="Okabe S."/>
        </authorList>
    </citation>
    <scope>NUCLEOTIDE SEQUENCE [LARGE SCALE GENOMIC DNA]</scope>
    <source>
        <strain evidence="2">husup-a2</strain>
    </source>
</reference>
<dbReference type="InterPro" id="IPR025354">
    <property type="entry name" value="DUF4258"/>
</dbReference>
<dbReference type="EMBL" id="BAOS01000017">
    <property type="protein sequence ID" value="GAX61168.1"/>
    <property type="molecule type" value="Genomic_DNA"/>
</dbReference>
<dbReference type="RefSeq" id="WP_096894558.1">
    <property type="nucleotide sequence ID" value="NZ_BAOS01000017.1"/>
</dbReference>
<proteinExistence type="predicted"/>
<evidence type="ECO:0008006" key="3">
    <source>
        <dbReference type="Google" id="ProtNLM"/>
    </source>
</evidence>
<dbReference type="Proteomes" id="UP000218542">
    <property type="component" value="Unassembled WGS sequence"/>
</dbReference>